<dbReference type="SMART" id="SM00922">
    <property type="entry name" value="MR_MLE"/>
    <property type="match status" value="1"/>
</dbReference>
<protein>
    <submittedName>
        <fullName evidence="4">Muconate cycloisomerase</fullName>
    </submittedName>
</protein>
<evidence type="ECO:0000313" key="4">
    <source>
        <dbReference type="EMBL" id="CAA6804397.1"/>
    </source>
</evidence>
<dbReference type="InterPro" id="IPR013341">
    <property type="entry name" value="Mandelate_racemase_N_dom"/>
</dbReference>
<dbReference type="InterPro" id="IPR013342">
    <property type="entry name" value="Mandelate_racemase_C"/>
</dbReference>
<dbReference type="InterPro" id="IPR029017">
    <property type="entry name" value="Enolase-like_N"/>
</dbReference>
<dbReference type="SUPFAM" id="SSF51604">
    <property type="entry name" value="Enolase C-terminal domain-like"/>
    <property type="match status" value="1"/>
</dbReference>
<dbReference type="GO" id="GO:0046872">
    <property type="term" value="F:metal ion binding"/>
    <property type="evidence" value="ECO:0007669"/>
    <property type="project" value="UniProtKB-KW"/>
</dbReference>
<dbReference type="EMBL" id="CACVAY010000021">
    <property type="protein sequence ID" value="CAA6804397.1"/>
    <property type="molecule type" value="Genomic_DNA"/>
</dbReference>
<dbReference type="SFLD" id="SFLDS00001">
    <property type="entry name" value="Enolase"/>
    <property type="match status" value="1"/>
</dbReference>
<dbReference type="PANTHER" id="PTHR48080:SF3">
    <property type="entry name" value="ENOLASE SUPERFAMILY MEMBER DDB_G0284701"/>
    <property type="match status" value="1"/>
</dbReference>
<proteinExistence type="inferred from homology"/>
<keyword evidence="2" id="KW-0479">Metal-binding</keyword>
<keyword evidence="4" id="KW-0413">Isomerase</keyword>
<comment type="similarity">
    <text evidence="1">Belongs to the mandelate racemase/muconate lactonizing enzyme family.</text>
</comment>
<dbReference type="AlphaFoldDB" id="A0A6S6SGD5"/>
<dbReference type="InterPro" id="IPR029065">
    <property type="entry name" value="Enolase_C-like"/>
</dbReference>
<sequence>MRIKKVTLYRLEIPMMCGKFSCSLEPGVEQAEVVITRVETECGLVGYGESGSVGGYPNYSPGILASSAELISRHLMGKDPRHVNAIQHSMSLIDGHGAIKSGFDMACWDILGKSVNKPLHEMLGGKLMDRVPLYRSIPTEAPEDMVQSVKDWRAEGYRMFQLRVGHGDIQADLQRIAGVISKRRNDELYTVDVAGHWRVDEALYILNAVRDLDFTIEQPCWTVDDCMSLRQRITFPMKLDNSLNSVHDVMRAYANNACDSIVIHLNKFGGISPSRIARDLASAGGLGLTYSTQWGTEITTAALIHLGMTTQPDRLISTIDSHNYSSLTVATNAPIIVDNGEMWLNDDAPGLGVVVDDNALGEPAHVIEHGA</sequence>
<dbReference type="SUPFAM" id="SSF54826">
    <property type="entry name" value="Enolase N-terminal domain-like"/>
    <property type="match status" value="1"/>
</dbReference>
<accession>A0A6S6SGD5</accession>
<evidence type="ECO:0000256" key="1">
    <source>
        <dbReference type="ARBA" id="ARBA00008031"/>
    </source>
</evidence>
<dbReference type="InterPro" id="IPR036849">
    <property type="entry name" value="Enolase-like_C_sf"/>
</dbReference>
<gene>
    <name evidence="4" type="ORF">HELGO_WM11606</name>
</gene>
<reference evidence="4" key="1">
    <citation type="submission" date="2020-01" db="EMBL/GenBank/DDBJ databases">
        <authorList>
            <person name="Meier V. D."/>
            <person name="Meier V D."/>
        </authorList>
    </citation>
    <scope>NUCLEOTIDE SEQUENCE</scope>
    <source>
        <strain evidence="4">HLG_WM_MAG_07</strain>
    </source>
</reference>
<dbReference type="PANTHER" id="PTHR48080">
    <property type="entry name" value="D-GALACTONATE DEHYDRATASE-RELATED"/>
    <property type="match status" value="1"/>
</dbReference>
<evidence type="ECO:0000259" key="3">
    <source>
        <dbReference type="SMART" id="SM00922"/>
    </source>
</evidence>
<dbReference type="Gene3D" id="3.30.390.10">
    <property type="entry name" value="Enolase-like, N-terminal domain"/>
    <property type="match status" value="1"/>
</dbReference>
<evidence type="ECO:0000256" key="2">
    <source>
        <dbReference type="ARBA" id="ARBA00022723"/>
    </source>
</evidence>
<organism evidence="4">
    <name type="scientific">uncultured Thiotrichaceae bacterium</name>
    <dbReference type="NCBI Taxonomy" id="298394"/>
    <lineage>
        <taxon>Bacteria</taxon>
        <taxon>Pseudomonadati</taxon>
        <taxon>Pseudomonadota</taxon>
        <taxon>Gammaproteobacteria</taxon>
        <taxon>Thiotrichales</taxon>
        <taxon>Thiotrichaceae</taxon>
        <taxon>environmental samples</taxon>
    </lineage>
</organism>
<name>A0A6S6SGD5_9GAMM</name>
<dbReference type="GO" id="GO:0016853">
    <property type="term" value="F:isomerase activity"/>
    <property type="evidence" value="ECO:0007669"/>
    <property type="project" value="UniProtKB-KW"/>
</dbReference>
<dbReference type="Gene3D" id="3.20.20.120">
    <property type="entry name" value="Enolase-like C-terminal domain"/>
    <property type="match status" value="1"/>
</dbReference>
<dbReference type="Pfam" id="PF13378">
    <property type="entry name" value="MR_MLE_C"/>
    <property type="match status" value="1"/>
</dbReference>
<dbReference type="InterPro" id="IPR034593">
    <property type="entry name" value="DgoD-like"/>
</dbReference>
<dbReference type="Pfam" id="PF02746">
    <property type="entry name" value="MR_MLE_N"/>
    <property type="match status" value="1"/>
</dbReference>
<feature type="domain" description="Mandelate racemase/muconate lactonizing enzyme C-terminal" evidence="3">
    <location>
        <begin position="142"/>
        <end position="236"/>
    </location>
</feature>